<dbReference type="KEGG" id="fsy:FsymDg_3982"/>
<dbReference type="InterPro" id="IPR017853">
    <property type="entry name" value="GH"/>
</dbReference>
<dbReference type="HOGENOM" id="CLU_043254_0_0_11"/>
<keyword evidence="3 4" id="KW-0326">Glycosidase</keyword>
<evidence type="ECO:0000256" key="3">
    <source>
        <dbReference type="ARBA" id="ARBA00023295"/>
    </source>
</evidence>
<dbReference type="GO" id="GO:0009253">
    <property type="term" value="P:peptidoglycan catabolic process"/>
    <property type="evidence" value="ECO:0007669"/>
    <property type="project" value="InterPro"/>
</dbReference>
<evidence type="ECO:0000313" key="4">
    <source>
        <dbReference type="EMBL" id="AEH11257.1"/>
    </source>
</evidence>
<comment type="similarity">
    <text evidence="1">Belongs to the glycosyl hydrolase 25 family.</text>
</comment>
<dbReference type="Gene3D" id="3.20.20.80">
    <property type="entry name" value="Glycosidases"/>
    <property type="match status" value="1"/>
</dbReference>
<reference evidence="4 5" key="1">
    <citation type="submission" date="2011-05" db="EMBL/GenBank/DDBJ databases">
        <title>Complete sequence of chromosome of Frankia symbiont of Datisca glomerata.</title>
        <authorList>
            <consortium name="US DOE Joint Genome Institute"/>
            <person name="Lucas S."/>
            <person name="Han J."/>
            <person name="Lapidus A."/>
            <person name="Cheng J.-F."/>
            <person name="Goodwin L."/>
            <person name="Pitluck S."/>
            <person name="Peters L."/>
            <person name="Mikhailova N."/>
            <person name="Chertkov O."/>
            <person name="Teshima H."/>
            <person name="Han C."/>
            <person name="Tapia R."/>
            <person name="Land M."/>
            <person name="Hauser L."/>
            <person name="Kyrpides N."/>
            <person name="Ivanova N."/>
            <person name="Pagani I."/>
            <person name="Berry A."/>
            <person name="Pawlowski K."/>
            <person name="Persson T."/>
            <person name="Vanden Heuvel B."/>
            <person name="Benson D."/>
            <person name="Woyke T."/>
        </authorList>
    </citation>
    <scope>NUCLEOTIDE SEQUENCE [LARGE SCALE GENOMIC DNA]</scope>
    <source>
        <strain evidence="5">4085684</strain>
    </source>
</reference>
<name>F8AVF3_9ACTN</name>
<dbReference type="PROSITE" id="PS51904">
    <property type="entry name" value="GLYCOSYL_HYDROL_F25_2"/>
    <property type="match status" value="1"/>
</dbReference>
<dbReference type="PANTHER" id="PTHR34135">
    <property type="entry name" value="LYSOZYME"/>
    <property type="match status" value="1"/>
</dbReference>
<sequence>MRIALTPACQTGAGPGRTVRPHLRRTACHRWGGTRGAVVVAAVAFITATTITATTAGSLRASQPAAASSIHDQTVRDVQAIRNVAATFDVPVLAAGTTAAAPRTADTAVAVSGAAVPIADQSAQTIPAEWPRGIDISSWQHPAGAQIDWNAVRSAGVTFAIVKATEGMTYTNPYFALDRLRALQTGLVVGAYHYARPVLPITTAVEQADRFLATTGLTRSNGHLAPILDLEADGSLSADQLTAWTRAFLEEIETRTGRTPILYTYRSFWTDTMKNTTSFSRYPLWFAIYNGSSSPGSLPGGWQKWTMWQFTSSGSVPGIAGNVDMNAVCCGVDALAASADGRVSEIDRRYGSDPRVRSALGTAIRDEEPAGGGGRWRQFEQGLLFWSVATGVHEAHGGIGAKYLNLGSSNSFLGRPTSDEVDAETTGSRQSVFQGGRIYWSAATDAHEVHGAILNHYLSLGGAGSDLGLPISDEYPVEGGRQSAFQYGWLRWDADSGTVAVTRP</sequence>
<evidence type="ECO:0000256" key="2">
    <source>
        <dbReference type="ARBA" id="ARBA00022801"/>
    </source>
</evidence>
<keyword evidence="2 4" id="KW-0378">Hydrolase</keyword>
<dbReference type="EMBL" id="CP002801">
    <property type="protein sequence ID" value="AEH11257.1"/>
    <property type="molecule type" value="Genomic_DNA"/>
</dbReference>
<dbReference type="SMART" id="SM00641">
    <property type="entry name" value="Glyco_25"/>
    <property type="match status" value="1"/>
</dbReference>
<accession>F8AVF3</accession>
<dbReference type="InterPro" id="IPR013207">
    <property type="entry name" value="LGFP"/>
</dbReference>
<dbReference type="InterPro" id="IPR018077">
    <property type="entry name" value="Glyco_hydro_fam25_subgr"/>
</dbReference>
<evidence type="ECO:0000313" key="5">
    <source>
        <dbReference type="Proteomes" id="UP000001549"/>
    </source>
</evidence>
<dbReference type="Proteomes" id="UP000001549">
    <property type="component" value="Chromosome"/>
</dbReference>
<organism evidence="4 5">
    <name type="scientific">Candidatus Protofrankia datiscae</name>
    <dbReference type="NCBI Taxonomy" id="2716812"/>
    <lineage>
        <taxon>Bacteria</taxon>
        <taxon>Bacillati</taxon>
        <taxon>Actinomycetota</taxon>
        <taxon>Actinomycetes</taxon>
        <taxon>Frankiales</taxon>
        <taxon>Frankiaceae</taxon>
        <taxon>Protofrankia</taxon>
    </lineage>
</organism>
<dbReference type="AlphaFoldDB" id="F8AVF3"/>
<evidence type="ECO:0000256" key="1">
    <source>
        <dbReference type="ARBA" id="ARBA00010646"/>
    </source>
</evidence>
<dbReference type="eggNOG" id="COG3757">
    <property type="taxonomic scope" value="Bacteria"/>
</dbReference>
<gene>
    <name evidence="4" type="ordered locus">FsymDg_3982</name>
</gene>
<dbReference type="GO" id="GO:0016052">
    <property type="term" value="P:carbohydrate catabolic process"/>
    <property type="evidence" value="ECO:0007669"/>
    <property type="project" value="TreeGrafter"/>
</dbReference>
<dbReference type="eggNOG" id="COG5479">
    <property type="taxonomic scope" value="Bacteria"/>
</dbReference>
<proteinExistence type="inferred from homology"/>
<dbReference type="PANTHER" id="PTHR34135:SF2">
    <property type="entry name" value="LYSOZYME"/>
    <property type="match status" value="1"/>
</dbReference>
<dbReference type="GO" id="GO:0016998">
    <property type="term" value="P:cell wall macromolecule catabolic process"/>
    <property type="evidence" value="ECO:0007669"/>
    <property type="project" value="InterPro"/>
</dbReference>
<keyword evidence="5" id="KW-1185">Reference proteome</keyword>
<dbReference type="EC" id="3.2.1.17" evidence="4"/>
<dbReference type="CDD" id="cd00599">
    <property type="entry name" value="GH25_muramidase"/>
    <property type="match status" value="1"/>
</dbReference>
<dbReference type="Pfam" id="PF01183">
    <property type="entry name" value="Glyco_hydro_25"/>
    <property type="match status" value="1"/>
</dbReference>
<dbReference type="SUPFAM" id="SSF51445">
    <property type="entry name" value="(Trans)glycosidases"/>
    <property type="match status" value="1"/>
</dbReference>
<protein>
    <submittedName>
        <fullName evidence="4">Lysozyme</fullName>
        <ecNumber evidence="4">3.2.1.17</ecNumber>
    </submittedName>
</protein>
<dbReference type="InterPro" id="IPR002053">
    <property type="entry name" value="Glyco_hydro_25"/>
</dbReference>
<dbReference type="Pfam" id="PF08310">
    <property type="entry name" value="LGFP"/>
    <property type="match status" value="3"/>
</dbReference>
<dbReference type="GO" id="GO:0003796">
    <property type="term" value="F:lysozyme activity"/>
    <property type="evidence" value="ECO:0007669"/>
    <property type="project" value="UniProtKB-EC"/>
</dbReference>